<feature type="region of interest" description="Disordered" evidence="1">
    <location>
        <begin position="72"/>
        <end position="104"/>
    </location>
</feature>
<accession>A0ABZ1AY54</accession>
<keyword evidence="3" id="KW-1185">Reference proteome</keyword>
<evidence type="ECO:0000256" key="1">
    <source>
        <dbReference type="SAM" id="MobiDB-lite"/>
    </source>
</evidence>
<name>A0ABZ1AY54_9ACTN</name>
<sequence length="104" mass="10545">MLPTLGEVDVDQTTVADLTARVPVRADDLPGAAVLKGDARMAAVLRRALWGRSASPPTRSRCRCPGAGTACRSSASSVTWTTSADGPAPTTTSSSCTTRPAGSG</sequence>
<protein>
    <submittedName>
        <fullName evidence="2">Uncharacterized protein</fullName>
    </submittedName>
</protein>
<feature type="compositionally biased region" description="Low complexity" evidence="1">
    <location>
        <begin position="73"/>
        <end position="98"/>
    </location>
</feature>
<dbReference type="EMBL" id="CP141261">
    <property type="protein sequence ID" value="WRL63440.1"/>
    <property type="molecule type" value="Genomic_DNA"/>
</dbReference>
<proteinExistence type="predicted"/>
<dbReference type="Proteomes" id="UP001324287">
    <property type="component" value="Chromosome"/>
</dbReference>
<reference evidence="2 3" key="1">
    <citation type="submission" date="2023-12" db="EMBL/GenBank/DDBJ databases">
        <title>Blastococcus brunescens sp. nov., an actonobacterium isolated from sandstone collected in sahara desert.</title>
        <authorList>
            <person name="Gtari M."/>
            <person name="Ghodhbane F."/>
        </authorList>
    </citation>
    <scope>NUCLEOTIDE SEQUENCE [LARGE SCALE GENOMIC DNA]</scope>
    <source>
        <strain evidence="2 3">BMG 8361</strain>
    </source>
</reference>
<dbReference type="RefSeq" id="WP_324274775.1">
    <property type="nucleotide sequence ID" value="NZ_CP141261.1"/>
</dbReference>
<organism evidence="2 3">
    <name type="scientific">Blastococcus brunescens</name>
    <dbReference type="NCBI Taxonomy" id="1564165"/>
    <lineage>
        <taxon>Bacteria</taxon>
        <taxon>Bacillati</taxon>
        <taxon>Actinomycetota</taxon>
        <taxon>Actinomycetes</taxon>
        <taxon>Geodermatophilales</taxon>
        <taxon>Geodermatophilaceae</taxon>
        <taxon>Blastococcus</taxon>
    </lineage>
</organism>
<evidence type="ECO:0000313" key="2">
    <source>
        <dbReference type="EMBL" id="WRL63440.1"/>
    </source>
</evidence>
<gene>
    <name evidence="2" type="ORF">U6N30_27545</name>
</gene>
<evidence type="ECO:0000313" key="3">
    <source>
        <dbReference type="Proteomes" id="UP001324287"/>
    </source>
</evidence>